<gene>
    <name evidence="2" type="ORF">IV203_011623</name>
</gene>
<dbReference type="AlphaFoldDB" id="A0A9K3KSV3"/>
<dbReference type="Proteomes" id="UP000693970">
    <property type="component" value="Unassembled WGS sequence"/>
</dbReference>
<name>A0A9K3KSV3_9STRA</name>
<accession>A0A9K3KSV3</accession>
<proteinExistence type="predicted"/>
<organism evidence="2 3">
    <name type="scientific">Nitzschia inconspicua</name>
    <dbReference type="NCBI Taxonomy" id="303405"/>
    <lineage>
        <taxon>Eukaryota</taxon>
        <taxon>Sar</taxon>
        <taxon>Stramenopiles</taxon>
        <taxon>Ochrophyta</taxon>
        <taxon>Bacillariophyta</taxon>
        <taxon>Bacillariophyceae</taxon>
        <taxon>Bacillariophycidae</taxon>
        <taxon>Bacillariales</taxon>
        <taxon>Bacillariaceae</taxon>
        <taxon>Nitzschia</taxon>
    </lineage>
</organism>
<feature type="compositionally biased region" description="Basic and acidic residues" evidence="1">
    <location>
        <begin position="236"/>
        <end position="257"/>
    </location>
</feature>
<feature type="region of interest" description="Disordered" evidence="1">
    <location>
        <begin position="54"/>
        <end position="121"/>
    </location>
</feature>
<feature type="compositionally biased region" description="Polar residues" evidence="1">
    <location>
        <begin position="216"/>
        <end position="235"/>
    </location>
</feature>
<feature type="region of interest" description="Disordered" evidence="1">
    <location>
        <begin position="151"/>
        <end position="297"/>
    </location>
</feature>
<feature type="compositionally biased region" description="Basic and acidic residues" evidence="1">
    <location>
        <begin position="61"/>
        <end position="80"/>
    </location>
</feature>
<feature type="compositionally biased region" description="Gly residues" evidence="1">
    <location>
        <begin position="110"/>
        <end position="120"/>
    </location>
</feature>
<evidence type="ECO:0000313" key="2">
    <source>
        <dbReference type="EMBL" id="KAG7349026.1"/>
    </source>
</evidence>
<keyword evidence="3" id="KW-1185">Reference proteome</keyword>
<evidence type="ECO:0000313" key="3">
    <source>
        <dbReference type="Proteomes" id="UP000693970"/>
    </source>
</evidence>
<sequence>MILLSIATQTLAQSFDGSDPRGPRCVSDCQCQFVTGSTGVCMCEEDDGTDDDCPFTDGGGIDDRGSTGKDGKSGGKDGKGKSGGKSKNKRRELTSKQSGKSSGKSSKSSGNGGGDGGTPRDGGDVGLPFGAFCCDCECIKKPCACECFGYGTRRDGGGVDGGDDSGKGKSGKGKSGKGKSKRTRRLSQVEVDDEQEENDISHVRSRLSRGHVADATSDSGNGWKSWVYNSIWSSNKDSDEKDHDSNVEDDLTGDRNLKTSSKSKTSPTKQSKSAPAPGPSPKNSPSPTNGRDSGGVGGCERPPYTCSYVKFYPGESQCASRRFCKANTFGYCQMNSRSS</sequence>
<feature type="compositionally biased region" description="Low complexity" evidence="1">
    <location>
        <begin position="95"/>
        <end position="109"/>
    </location>
</feature>
<reference evidence="2" key="1">
    <citation type="journal article" date="2021" name="Sci. Rep.">
        <title>Diploid genomic architecture of Nitzschia inconspicua, an elite biomass production diatom.</title>
        <authorList>
            <person name="Oliver A."/>
            <person name="Podell S."/>
            <person name="Pinowska A."/>
            <person name="Traller J.C."/>
            <person name="Smith S.R."/>
            <person name="McClure R."/>
            <person name="Beliaev A."/>
            <person name="Bohutskyi P."/>
            <person name="Hill E.A."/>
            <person name="Rabines A."/>
            <person name="Zheng H."/>
            <person name="Allen L.Z."/>
            <person name="Kuo A."/>
            <person name="Grigoriev I.V."/>
            <person name="Allen A.E."/>
            <person name="Hazlebeck D."/>
            <person name="Allen E.E."/>
        </authorList>
    </citation>
    <scope>NUCLEOTIDE SEQUENCE</scope>
    <source>
        <strain evidence="2">Hildebrandi</strain>
    </source>
</reference>
<dbReference type="EMBL" id="JAGRRH010000019">
    <property type="protein sequence ID" value="KAG7349026.1"/>
    <property type="molecule type" value="Genomic_DNA"/>
</dbReference>
<feature type="compositionally biased region" description="Basic residues" evidence="1">
    <location>
        <begin position="169"/>
        <end position="185"/>
    </location>
</feature>
<protein>
    <submittedName>
        <fullName evidence="2">Uncharacterized protein</fullName>
    </submittedName>
</protein>
<reference evidence="2" key="2">
    <citation type="submission" date="2021-04" db="EMBL/GenBank/DDBJ databases">
        <authorList>
            <person name="Podell S."/>
        </authorList>
    </citation>
    <scope>NUCLEOTIDE SEQUENCE</scope>
    <source>
        <strain evidence="2">Hildebrandi</strain>
    </source>
</reference>
<evidence type="ECO:0000256" key="1">
    <source>
        <dbReference type="SAM" id="MobiDB-lite"/>
    </source>
</evidence>
<feature type="compositionally biased region" description="Low complexity" evidence="1">
    <location>
        <begin position="258"/>
        <end position="275"/>
    </location>
</feature>
<comment type="caution">
    <text evidence="2">The sequence shown here is derived from an EMBL/GenBank/DDBJ whole genome shotgun (WGS) entry which is preliminary data.</text>
</comment>